<evidence type="ECO:0000256" key="1">
    <source>
        <dbReference type="SAM" id="SignalP"/>
    </source>
</evidence>
<accession>A0A1M6KJB4</accession>
<protein>
    <recommendedName>
        <fullName evidence="4">Tetratricopeptide repeat-containing protein</fullName>
    </recommendedName>
</protein>
<dbReference type="RefSeq" id="WP_073170879.1">
    <property type="nucleotide sequence ID" value="NZ_FQZE01000023.1"/>
</dbReference>
<reference evidence="2 3" key="1">
    <citation type="submission" date="2016-11" db="EMBL/GenBank/DDBJ databases">
        <authorList>
            <person name="Jaros S."/>
            <person name="Januszkiewicz K."/>
            <person name="Wedrychowicz H."/>
        </authorList>
    </citation>
    <scope>NUCLEOTIDE SEQUENCE [LARGE SCALE GENOMIC DNA]</scope>
    <source>
        <strain evidence="2 3">DSM 27063</strain>
    </source>
</reference>
<dbReference type="OrthoDB" id="947679at2"/>
<organism evidence="2 3">
    <name type="scientific">Tangfeifania diversioriginum</name>
    <dbReference type="NCBI Taxonomy" id="1168035"/>
    <lineage>
        <taxon>Bacteria</taxon>
        <taxon>Pseudomonadati</taxon>
        <taxon>Bacteroidota</taxon>
        <taxon>Bacteroidia</taxon>
        <taxon>Marinilabiliales</taxon>
        <taxon>Prolixibacteraceae</taxon>
        <taxon>Tangfeifania</taxon>
    </lineage>
</organism>
<evidence type="ECO:0000313" key="2">
    <source>
        <dbReference type="EMBL" id="SHJ58920.1"/>
    </source>
</evidence>
<dbReference type="EMBL" id="FQZE01000023">
    <property type="protein sequence ID" value="SHJ58920.1"/>
    <property type="molecule type" value="Genomic_DNA"/>
</dbReference>
<dbReference type="Proteomes" id="UP000184050">
    <property type="component" value="Unassembled WGS sequence"/>
</dbReference>
<keyword evidence="1" id="KW-0732">Signal</keyword>
<evidence type="ECO:0008006" key="4">
    <source>
        <dbReference type="Google" id="ProtNLM"/>
    </source>
</evidence>
<feature type="signal peptide" evidence="1">
    <location>
        <begin position="1"/>
        <end position="22"/>
    </location>
</feature>
<feature type="chain" id="PRO_5012635699" description="Tetratricopeptide repeat-containing protein" evidence="1">
    <location>
        <begin position="23"/>
        <end position="278"/>
    </location>
</feature>
<dbReference type="STRING" id="1168035.SAMN05444280_12366"/>
<gene>
    <name evidence="2" type="ORF">SAMN05444280_12366</name>
</gene>
<dbReference type="AlphaFoldDB" id="A0A1M6KJB4"/>
<sequence>MIPSGKNSLLLLFILVCNIAGAQNLFNAENSKKFARYLESTRQYKLAAVEYERILSIEKTDPAIYTGLLKNYRMGNICENSFQNLNQLQVNNFFSDQNVASEYLKLSLSCNCCYEKNYFSDALSSVSSREKTFYKLGYFLFTEQKDSLSKFTYNNLSLLSNSYPTVLNKIENIESFKRKSPGLAMAMSAVIPGSGKAYSGYWGDAVMSLVFVSTNAWLSYRGFSKKGVKNANGWIFGGISLGFYLGNIWGSGKSARTYNQIEYEKLYNEAKNSIYSHF</sequence>
<name>A0A1M6KJB4_9BACT</name>
<evidence type="ECO:0000313" key="3">
    <source>
        <dbReference type="Proteomes" id="UP000184050"/>
    </source>
</evidence>
<proteinExistence type="predicted"/>
<keyword evidence="3" id="KW-1185">Reference proteome</keyword>